<dbReference type="InterPro" id="IPR050471">
    <property type="entry name" value="AB_hydrolase"/>
</dbReference>
<dbReference type="SUPFAM" id="SSF53474">
    <property type="entry name" value="alpha/beta-Hydrolases"/>
    <property type="match status" value="1"/>
</dbReference>
<evidence type="ECO:0000313" key="2">
    <source>
        <dbReference type="EMBL" id="GHF99619.1"/>
    </source>
</evidence>
<dbReference type="Proteomes" id="UP000632154">
    <property type="component" value="Unassembled WGS sequence"/>
</dbReference>
<dbReference type="EMBL" id="BNAL01000008">
    <property type="protein sequence ID" value="GHF99619.1"/>
    <property type="molecule type" value="Genomic_DNA"/>
</dbReference>
<dbReference type="GO" id="GO:0016787">
    <property type="term" value="F:hydrolase activity"/>
    <property type="evidence" value="ECO:0007669"/>
    <property type="project" value="UniProtKB-KW"/>
</dbReference>
<dbReference type="InterPro" id="IPR029058">
    <property type="entry name" value="AB_hydrolase_fold"/>
</dbReference>
<feature type="domain" description="AB hydrolase-1" evidence="1">
    <location>
        <begin position="4"/>
        <end position="209"/>
    </location>
</feature>
<proteinExistence type="predicted"/>
<dbReference type="PANTHER" id="PTHR43433:SF10">
    <property type="entry name" value="AB HYDROLASE-1 DOMAIN-CONTAINING PROTEIN"/>
    <property type="match status" value="1"/>
</dbReference>
<sequence length="223" mass="23788">MRWVGYDRPGYGGSTRLFGREVAQAAQDTALIARALDIPEFGVMGHSGGGPHALACAALLPQVRAAVSLAGLAPYAAPGLDYFAGMYAGGCAELVAATRGEAALREALEAGDFDAEMFTPADHSALADSWSWFHSVVEPALEQGLGGMIDDDLAYVQPWGYQPADISVPTLLVNGEQDRTVPIAHAEWLQDHSQAELRRIAGGGHISVMLYAERALDWLLQRL</sequence>
<dbReference type="RefSeq" id="WP_229838895.1">
    <property type="nucleotide sequence ID" value="NZ_BNAL01000008.1"/>
</dbReference>
<dbReference type="Gene3D" id="3.40.50.1820">
    <property type="entry name" value="alpha/beta hydrolase"/>
    <property type="match status" value="1"/>
</dbReference>
<keyword evidence="3" id="KW-1185">Reference proteome</keyword>
<protein>
    <submittedName>
        <fullName evidence="2">Alpha/beta hydrolase</fullName>
    </submittedName>
</protein>
<reference evidence="3" key="1">
    <citation type="journal article" date="2019" name="Int. J. Syst. Evol. Microbiol.">
        <title>The Global Catalogue of Microorganisms (GCM) 10K type strain sequencing project: providing services to taxonomists for standard genome sequencing and annotation.</title>
        <authorList>
            <consortium name="The Broad Institute Genomics Platform"/>
            <consortium name="The Broad Institute Genome Sequencing Center for Infectious Disease"/>
            <person name="Wu L."/>
            <person name="Ma J."/>
        </authorList>
    </citation>
    <scope>NUCLEOTIDE SEQUENCE [LARGE SCALE GENOMIC DNA]</scope>
    <source>
        <strain evidence="3">CGMCC 1.18439</strain>
    </source>
</reference>
<gene>
    <name evidence="2" type="ORF">GCM10017783_09630</name>
</gene>
<organism evidence="2 3">
    <name type="scientific">Deinococcus piscis</name>
    <dbReference type="NCBI Taxonomy" id="394230"/>
    <lineage>
        <taxon>Bacteria</taxon>
        <taxon>Thermotogati</taxon>
        <taxon>Deinococcota</taxon>
        <taxon>Deinococci</taxon>
        <taxon>Deinococcales</taxon>
        <taxon>Deinococcaceae</taxon>
        <taxon>Deinococcus</taxon>
    </lineage>
</organism>
<evidence type="ECO:0000259" key="1">
    <source>
        <dbReference type="Pfam" id="PF00561"/>
    </source>
</evidence>
<evidence type="ECO:0000313" key="3">
    <source>
        <dbReference type="Proteomes" id="UP000632154"/>
    </source>
</evidence>
<accession>A0ABQ3K2S9</accession>
<dbReference type="InterPro" id="IPR000073">
    <property type="entry name" value="AB_hydrolase_1"/>
</dbReference>
<comment type="caution">
    <text evidence="2">The sequence shown here is derived from an EMBL/GenBank/DDBJ whole genome shotgun (WGS) entry which is preliminary data.</text>
</comment>
<dbReference type="Pfam" id="PF00561">
    <property type="entry name" value="Abhydrolase_1"/>
    <property type="match status" value="1"/>
</dbReference>
<name>A0ABQ3K2S9_9DEIO</name>
<keyword evidence="2" id="KW-0378">Hydrolase</keyword>
<dbReference type="PANTHER" id="PTHR43433">
    <property type="entry name" value="HYDROLASE, ALPHA/BETA FOLD FAMILY PROTEIN"/>
    <property type="match status" value="1"/>
</dbReference>